<feature type="non-terminal residue" evidence="1">
    <location>
        <position position="47"/>
    </location>
</feature>
<comment type="caution">
    <text evidence="1">The sequence shown here is derived from an EMBL/GenBank/DDBJ whole genome shotgun (WGS) entry which is preliminary data.</text>
</comment>
<dbReference type="Proteomes" id="UP000699042">
    <property type="component" value="Unassembled WGS sequence"/>
</dbReference>
<dbReference type="EMBL" id="JAESDN010000012">
    <property type="protein sequence ID" value="KAG7043585.1"/>
    <property type="molecule type" value="Genomic_DNA"/>
</dbReference>
<dbReference type="AlphaFoldDB" id="A0A9P7U7V3"/>
<protein>
    <submittedName>
        <fullName evidence="1">Uncharacterized protein</fullName>
    </submittedName>
</protein>
<organism evidence="1 2">
    <name type="scientific">Colletotrichum scovillei</name>
    <dbReference type="NCBI Taxonomy" id="1209932"/>
    <lineage>
        <taxon>Eukaryota</taxon>
        <taxon>Fungi</taxon>
        <taxon>Dikarya</taxon>
        <taxon>Ascomycota</taxon>
        <taxon>Pezizomycotina</taxon>
        <taxon>Sordariomycetes</taxon>
        <taxon>Hypocreomycetidae</taxon>
        <taxon>Glomerellales</taxon>
        <taxon>Glomerellaceae</taxon>
        <taxon>Colletotrichum</taxon>
        <taxon>Colletotrichum acutatum species complex</taxon>
    </lineage>
</organism>
<accession>A0A9P7U7V3</accession>
<evidence type="ECO:0000313" key="2">
    <source>
        <dbReference type="Proteomes" id="UP000699042"/>
    </source>
</evidence>
<name>A0A9P7U7V3_9PEZI</name>
<evidence type="ECO:0000313" key="1">
    <source>
        <dbReference type="EMBL" id="KAG7043585.1"/>
    </source>
</evidence>
<reference evidence="1" key="1">
    <citation type="submission" date="2021-05" db="EMBL/GenBank/DDBJ databases">
        <title>Comparative genomics of three Colletotrichum scovillei strains and genetic complementation revealed genes involved fungal growth and virulence on chili pepper.</title>
        <authorList>
            <person name="Hsieh D.-K."/>
            <person name="Chuang S.-C."/>
            <person name="Chen C.-Y."/>
            <person name="Chao Y.-T."/>
            <person name="Lu M.-Y.J."/>
            <person name="Lee M.-H."/>
            <person name="Shih M.-C."/>
        </authorList>
    </citation>
    <scope>NUCLEOTIDE SEQUENCE</scope>
    <source>
        <strain evidence="1">Coll-153</strain>
    </source>
</reference>
<proteinExistence type="predicted"/>
<keyword evidence="2" id="KW-1185">Reference proteome</keyword>
<gene>
    <name evidence="1" type="ORF">JMJ77_003289</name>
</gene>
<sequence>TARRASHLPLAPRVGGRLATCGWSRFIPVPCFIHAIQSLLRLFRFFL</sequence>